<dbReference type="PANTHER" id="PTHR15665:SF1">
    <property type="entry name" value="PROTEIN ASTEROID HOMOLOG 1"/>
    <property type="match status" value="1"/>
</dbReference>
<organism evidence="4 5">
    <name type="scientific">Cladophialophora psammophila CBS 110553</name>
    <dbReference type="NCBI Taxonomy" id="1182543"/>
    <lineage>
        <taxon>Eukaryota</taxon>
        <taxon>Fungi</taxon>
        <taxon>Dikarya</taxon>
        <taxon>Ascomycota</taxon>
        <taxon>Pezizomycotina</taxon>
        <taxon>Eurotiomycetes</taxon>
        <taxon>Chaetothyriomycetidae</taxon>
        <taxon>Chaetothyriales</taxon>
        <taxon>Herpotrichiellaceae</taxon>
        <taxon>Cladophialophora</taxon>
    </lineage>
</organism>
<dbReference type="PANTHER" id="PTHR15665">
    <property type="entry name" value="ASTEROID PROTEIN"/>
    <property type="match status" value="1"/>
</dbReference>
<dbReference type="InterPro" id="IPR029060">
    <property type="entry name" value="PIN-like_dom_sf"/>
</dbReference>
<dbReference type="CDD" id="cd18675">
    <property type="entry name" value="PIN_SpAst1-like"/>
    <property type="match status" value="1"/>
</dbReference>
<comment type="caution">
    <text evidence="4">The sequence shown here is derived from an EMBL/GenBank/DDBJ whole genome shotgun (WGS) entry which is preliminary data.</text>
</comment>
<dbReference type="InterPro" id="IPR039436">
    <property type="entry name" value="Asteroid_dom"/>
</dbReference>
<name>W9WTM4_9EURO</name>
<dbReference type="OrthoDB" id="5297549at2759"/>
<sequence length="650" mass="72965">MGIPRLSQDLASYADHIVLGKPPPASLQAEVTIIKDLIIDGPSLVYWVYNKLLAHQLLNSLARATLPPTYFQINQALHHLLNDLQAHGIHIQHIFFDGGLPTSKRDVRLERMEKLRQQLETYRKLYPEFPPIAASPDLRDFDKMLWHTPVLSTRKSTLPPPPFMVASVIEFLCNTEWGDCVHVVPGEADMFCALAAQQSAHVVAILTNDSDLAVHDLGSNGRVALLHSIESKCRPSHRESYISALSLNPNLIAARLKVSSLLGFGFERFLDSSASLANIQERARDSSRLERLQNEYLAFAKPFTLTLPEAAHPHSYLENMDPRTAEIVSNFDESPHIYFIPLLEDPQRDSSWSYGAHIRLIAYSLLFKTLPVNIVGTSPHMVECARKGQRITSLSVATLNVSELAKQAAELLQLLDTYISSCKQGPIPRNGATLVEWYLLAIHLIQQEKIRLDKATPTSEQTLRLLGWPSTTQFSPMAPMRINWDDIHFLANIHAVLYSLRILAQMTGYVLNHIKGTPGNTNMTNIQKPAHTDDVSVLISYIHHKLSTMPPIETLFLDIPHIRAKLSDLDLETRTSAIELLKHQLDPNYSNTQREKEDTSEAANIKGPRSIDGEWIATTSKKRKRKQQSKFQGVTTRSTNGFDLLSEDPG</sequence>
<keyword evidence="5" id="KW-1185">Reference proteome</keyword>
<accession>W9WTM4</accession>
<dbReference type="GeneID" id="19193309"/>
<evidence type="ECO:0000259" key="3">
    <source>
        <dbReference type="Pfam" id="PF12813"/>
    </source>
</evidence>
<feature type="compositionally biased region" description="Polar residues" evidence="2">
    <location>
        <begin position="631"/>
        <end position="641"/>
    </location>
</feature>
<feature type="domain" description="Asteroid" evidence="3">
    <location>
        <begin position="161"/>
        <end position="396"/>
    </location>
</feature>
<dbReference type="AlphaFoldDB" id="W9WTM4"/>
<reference evidence="4 5" key="1">
    <citation type="submission" date="2013-03" db="EMBL/GenBank/DDBJ databases">
        <title>The Genome Sequence of Cladophialophora psammophila CBS 110553.</title>
        <authorList>
            <consortium name="The Broad Institute Genomics Platform"/>
            <person name="Cuomo C."/>
            <person name="de Hoog S."/>
            <person name="Gorbushina A."/>
            <person name="Walker B."/>
            <person name="Young S.K."/>
            <person name="Zeng Q."/>
            <person name="Gargeya S."/>
            <person name="Fitzgerald M."/>
            <person name="Haas B."/>
            <person name="Abouelleil A."/>
            <person name="Allen A.W."/>
            <person name="Alvarado L."/>
            <person name="Arachchi H.M."/>
            <person name="Berlin A.M."/>
            <person name="Chapman S.B."/>
            <person name="Gainer-Dewar J."/>
            <person name="Goldberg J."/>
            <person name="Griggs A."/>
            <person name="Gujja S."/>
            <person name="Hansen M."/>
            <person name="Howarth C."/>
            <person name="Imamovic A."/>
            <person name="Ireland A."/>
            <person name="Larimer J."/>
            <person name="McCowan C."/>
            <person name="Murphy C."/>
            <person name="Pearson M."/>
            <person name="Poon T.W."/>
            <person name="Priest M."/>
            <person name="Roberts A."/>
            <person name="Saif S."/>
            <person name="Shea T."/>
            <person name="Sisk P."/>
            <person name="Sykes S."/>
            <person name="Wortman J."/>
            <person name="Nusbaum C."/>
            <person name="Birren B."/>
        </authorList>
    </citation>
    <scope>NUCLEOTIDE SEQUENCE [LARGE SCALE GENOMIC DNA]</scope>
    <source>
        <strain evidence="4 5">CBS 110553</strain>
    </source>
</reference>
<comment type="similarity">
    <text evidence="1">Belongs to the asteroid family.</text>
</comment>
<evidence type="ECO:0000256" key="2">
    <source>
        <dbReference type="SAM" id="MobiDB-lite"/>
    </source>
</evidence>
<dbReference type="HOGENOM" id="CLU_016461_1_0_1"/>
<feature type="region of interest" description="Disordered" evidence="2">
    <location>
        <begin position="589"/>
        <end position="650"/>
    </location>
</feature>
<dbReference type="STRING" id="1182543.W9WTM4"/>
<evidence type="ECO:0000313" key="4">
    <source>
        <dbReference type="EMBL" id="EXJ67996.1"/>
    </source>
</evidence>
<dbReference type="RefSeq" id="XP_007747382.1">
    <property type="nucleotide sequence ID" value="XM_007749192.1"/>
</dbReference>
<proteinExistence type="inferred from homology"/>
<protein>
    <recommendedName>
        <fullName evidence="3">Asteroid domain-containing protein</fullName>
    </recommendedName>
</protein>
<dbReference type="Pfam" id="PF12813">
    <property type="entry name" value="XPG_I_2"/>
    <property type="match status" value="1"/>
</dbReference>
<dbReference type="Proteomes" id="UP000019471">
    <property type="component" value="Unassembled WGS sequence"/>
</dbReference>
<evidence type="ECO:0000256" key="1">
    <source>
        <dbReference type="ARBA" id="ARBA00007398"/>
    </source>
</evidence>
<gene>
    <name evidence="4" type="ORF">A1O5_08611</name>
</gene>
<dbReference type="eggNOG" id="ENOG502S2DC">
    <property type="taxonomic scope" value="Eukaryota"/>
</dbReference>
<dbReference type="Gene3D" id="3.40.50.1010">
    <property type="entry name" value="5'-nuclease"/>
    <property type="match status" value="1"/>
</dbReference>
<dbReference type="EMBL" id="AMGX01000014">
    <property type="protein sequence ID" value="EXJ67996.1"/>
    <property type="molecule type" value="Genomic_DNA"/>
</dbReference>
<dbReference type="SUPFAM" id="SSF88723">
    <property type="entry name" value="PIN domain-like"/>
    <property type="match status" value="1"/>
</dbReference>
<evidence type="ECO:0000313" key="5">
    <source>
        <dbReference type="Proteomes" id="UP000019471"/>
    </source>
</evidence>
<dbReference type="InterPro" id="IPR026832">
    <property type="entry name" value="Asteroid"/>
</dbReference>